<dbReference type="InterPro" id="IPR036291">
    <property type="entry name" value="NAD(P)-bd_dom_sf"/>
</dbReference>
<dbReference type="AlphaFoldDB" id="A0A839V828"/>
<accession>A0A839V828</accession>
<dbReference type="PRINTS" id="PR00081">
    <property type="entry name" value="GDHRDH"/>
</dbReference>
<dbReference type="PANTHER" id="PTHR43431:SF7">
    <property type="entry name" value="OXIDOREDUCTASE, SHORT CHAIN DEHYDROGENASE_REDUCTASE FAMILY (AFU_ORTHOLOGUE AFUA_5G14000)"/>
    <property type="match status" value="1"/>
</dbReference>
<evidence type="ECO:0000313" key="1">
    <source>
        <dbReference type="EMBL" id="MBB3188854.1"/>
    </source>
</evidence>
<dbReference type="Gene3D" id="3.40.50.720">
    <property type="entry name" value="NAD(P)-binding Rossmann-like Domain"/>
    <property type="match status" value="1"/>
</dbReference>
<proteinExistence type="predicted"/>
<dbReference type="Proteomes" id="UP000547614">
    <property type="component" value="Unassembled WGS sequence"/>
</dbReference>
<dbReference type="SUPFAM" id="SSF51735">
    <property type="entry name" value="NAD(P)-binding Rossmann-fold domains"/>
    <property type="match status" value="1"/>
</dbReference>
<dbReference type="InterPro" id="IPR002347">
    <property type="entry name" value="SDR_fam"/>
</dbReference>
<dbReference type="Pfam" id="PF00106">
    <property type="entry name" value="adh_short"/>
    <property type="match status" value="1"/>
</dbReference>
<protein>
    <submittedName>
        <fullName evidence="1">NAD(P)-dependent dehydrogenase (Short-subunit alcohol dehydrogenase family)</fullName>
    </submittedName>
</protein>
<sequence>MNKVCAIVGVGPGNGLALVRRFAREGYRVAMLSRDIDKLKRWEQEIPGSHAYRYDATEGEQAREVFTRIRAELGPVSVLLYNAGGGIFKSAEQATLQEFEDSWRVNCYGLLATVQAALGQLREHHRASLVVTGASAALRGRAATAPFASAKAGQRSLAQSLARQLGPENIHVAYVVIDGVVDLPRTREAMPDKPDDFFLNPDAVADSVWFLTRQEHSAWTFELDLRPFGESW</sequence>
<evidence type="ECO:0000313" key="2">
    <source>
        <dbReference type="Proteomes" id="UP000547614"/>
    </source>
</evidence>
<gene>
    <name evidence="1" type="ORF">FHR94_000072</name>
</gene>
<dbReference type="PANTHER" id="PTHR43431">
    <property type="entry name" value="OXIDOREDUCTASE, SHORT CHAIN DEHYDROGENASE/REDUCTASE FAMILY (AFU_ORTHOLOGUE AFUA_5G14000)"/>
    <property type="match status" value="1"/>
</dbReference>
<dbReference type="EMBL" id="JACHXP010000001">
    <property type="protein sequence ID" value="MBB3188854.1"/>
    <property type="molecule type" value="Genomic_DNA"/>
</dbReference>
<keyword evidence="2" id="KW-1185">Reference proteome</keyword>
<name>A0A839V828_9GAMM</name>
<reference evidence="1 2" key="1">
    <citation type="submission" date="2020-08" db="EMBL/GenBank/DDBJ databases">
        <title>Genomic Encyclopedia of Type Strains, Phase III (KMG-III): the genomes of soil and plant-associated and newly described type strains.</title>
        <authorList>
            <person name="Whitman W."/>
        </authorList>
    </citation>
    <scope>NUCLEOTIDE SEQUENCE [LARGE SCALE GENOMIC DNA]</scope>
    <source>
        <strain evidence="1 2">CECT 7282</strain>
    </source>
</reference>
<dbReference type="RefSeq" id="WP_183323382.1">
    <property type="nucleotide sequence ID" value="NZ_JACHXP010000001.1"/>
</dbReference>
<comment type="caution">
    <text evidence="1">The sequence shown here is derived from an EMBL/GenBank/DDBJ whole genome shotgun (WGS) entry which is preliminary data.</text>
</comment>
<organism evidence="1 2">
    <name type="scientific">Halomonas cerina</name>
    <dbReference type="NCBI Taxonomy" id="447424"/>
    <lineage>
        <taxon>Bacteria</taxon>
        <taxon>Pseudomonadati</taxon>
        <taxon>Pseudomonadota</taxon>
        <taxon>Gammaproteobacteria</taxon>
        <taxon>Oceanospirillales</taxon>
        <taxon>Halomonadaceae</taxon>
        <taxon>Halomonas</taxon>
    </lineage>
</organism>